<evidence type="ECO:0000259" key="4">
    <source>
        <dbReference type="Pfam" id="PF16332"/>
    </source>
</evidence>
<evidence type="ECO:0000259" key="3">
    <source>
        <dbReference type="Pfam" id="PF07940"/>
    </source>
</evidence>
<evidence type="ECO:0000256" key="1">
    <source>
        <dbReference type="ARBA" id="ARBA00004196"/>
    </source>
</evidence>
<dbReference type="Pfam" id="PF16332">
    <property type="entry name" value="DUF4962"/>
    <property type="match status" value="1"/>
</dbReference>
<evidence type="ECO:0000313" key="6">
    <source>
        <dbReference type="Proteomes" id="UP000183200"/>
    </source>
</evidence>
<proteinExistence type="predicted"/>
<dbReference type="InterPro" id="IPR032518">
    <property type="entry name" value="HepII_N"/>
</dbReference>
<feature type="domain" description="Heparinase II/III-like C-terminal" evidence="3">
    <location>
        <begin position="519"/>
        <end position="708"/>
    </location>
</feature>
<dbReference type="OrthoDB" id="9772435at2"/>
<feature type="chain" id="PRO_5010339686" evidence="2">
    <location>
        <begin position="19"/>
        <end position="896"/>
    </location>
</feature>
<dbReference type="InterPro" id="IPR013783">
    <property type="entry name" value="Ig-like_fold"/>
</dbReference>
<dbReference type="Gene3D" id="2.60.40.10">
    <property type="entry name" value="Immunoglobulins"/>
    <property type="match status" value="1"/>
</dbReference>
<dbReference type="RefSeq" id="WP_074604326.1">
    <property type="nucleotide sequence ID" value="NZ_FNGY01000001.1"/>
</dbReference>
<dbReference type="Gene3D" id="2.70.98.70">
    <property type="match status" value="1"/>
</dbReference>
<reference evidence="6" key="1">
    <citation type="submission" date="2016-10" db="EMBL/GenBank/DDBJ databases">
        <authorList>
            <person name="Varghese N."/>
            <person name="Submissions S."/>
        </authorList>
    </citation>
    <scope>NUCLEOTIDE SEQUENCE [LARGE SCALE GENOMIC DNA]</scope>
    <source>
        <strain evidence="6">DSM 19110</strain>
    </source>
</reference>
<name>A0A1G9JPU1_9SPHI</name>
<dbReference type="Gene3D" id="1.50.10.100">
    <property type="entry name" value="Chondroitin AC/alginate lyase"/>
    <property type="match status" value="1"/>
</dbReference>
<dbReference type="GO" id="GO:0030313">
    <property type="term" value="C:cell envelope"/>
    <property type="evidence" value="ECO:0007669"/>
    <property type="project" value="UniProtKB-SubCell"/>
</dbReference>
<feature type="signal peptide" evidence="2">
    <location>
        <begin position="1"/>
        <end position="18"/>
    </location>
</feature>
<sequence length="896" mass="101332">MRRLWTLLLCLTAIQSLAQHQPAIITLTAEKLHARVREWPYPANGITVPTNAPALLWPATNGKTAVLPMESGSAVPEDPNIGNVLYKVMLSTDRDFKKEVISSAAQRWAVYPLHQALKPGRWFWKYAYSLKGVVKWSWSETYDFVVSARYANAKVSPPVSTVLKRNEGAHPLLWNMNSRGEDFYRNNLQNPEAKIFIAFAEKLMLAPLPEEKPQRIIDTTGKTALEKKIIVERMYHGFGDAVGTPVRNLCIAYQLTKDTRFILDAKRRALNLANMDPNGLATGDDFTGGAVLEALGWFYDAGYQLLTPQEKDLFVKVITLRAKRVYDHLPNRFELHVSDNHVWQITLRNLAIATVAVINDVPEAKEWLSYMYEVWSARFPVLGTTDGGWHEGNGYFRVNFKSVIYLSQMFGDFTGVNYFNLPWMQNLPYYLLYTHPNGAASTAIGDMWENIPYIVNGEAWFAEALSFKLNNPYLNAYVNRIKSDQPELFKGTDDYLLFRLLNYTPDRKSPEKSFADLPKTRLFKDVGVAAMHEDLSHADNSLSSYLMSSPFGSSGHGHASQNAFTINYKGKVVFGGSGYYSNFSDKHNLLYYRNSKAYCTILADSLSQKIGEEGYGWIPRALSGQHIQYALGDAGNAYGDIRSEFWLNRFKQLNLQPGKDNGYGDAGVTCYRRHMLQLEGGYIVIYDELEAKKPVKWTSQFHTPYSKIEGQEIENASRQDFLVKNEDVIAAATIFACNPIRMTIHDQFYEPALNWNKVTDDKGNIKDFKNQWHAGITSLPQQRFRFLTIIQIKDGKAGLLKTIADKDNNCHLKIGNWEILAQLDGTKPAALQVIGQEAKALFSYGKLPIRFQGKTYTRKTSGSSVLLEVSNGKLNSQEATDELPDVAKYDKIKKTP</sequence>
<dbReference type="Pfam" id="PF07940">
    <property type="entry name" value="Hepar_II_III_C"/>
    <property type="match status" value="1"/>
</dbReference>
<dbReference type="EMBL" id="FNGY01000001">
    <property type="protein sequence ID" value="SDL39225.1"/>
    <property type="molecule type" value="Genomic_DNA"/>
</dbReference>
<dbReference type="Proteomes" id="UP000183200">
    <property type="component" value="Unassembled WGS sequence"/>
</dbReference>
<keyword evidence="6" id="KW-1185">Reference proteome</keyword>
<dbReference type="AlphaFoldDB" id="A0A1G9JPU1"/>
<feature type="domain" description="Heparinase II N-terminal" evidence="4">
    <location>
        <begin position="30"/>
        <end position="503"/>
    </location>
</feature>
<organism evidence="5 6">
    <name type="scientific">Pedobacter steynii</name>
    <dbReference type="NCBI Taxonomy" id="430522"/>
    <lineage>
        <taxon>Bacteria</taxon>
        <taxon>Pseudomonadati</taxon>
        <taxon>Bacteroidota</taxon>
        <taxon>Sphingobacteriia</taxon>
        <taxon>Sphingobacteriales</taxon>
        <taxon>Sphingobacteriaceae</taxon>
        <taxon>Pedobacter</taxon>
    </lineage>
</organism>
<dbReference type="SUPFAM" id="SSF48230">
    <property type="entry name" value="Chondroitin AC/alginate lyase"/>
    <property type="match status" value="1"/>
</dbReference>
<keyword evidence="2" id="KW-0732">Signal</keyword>
<evidence type="ECO:0000313" key="5">
    <source>
        <dbReference type="EMBL" id="SDL39225.1"/>
    </source>
</evidence>
<dbReference type="InterPro" id="IPR012480">
    <property type="entry name" value="Hepar_II_III_C"/>
</dbReference>
<gene>
    <name evidence="5" type="ORF">SAMN05421820_101328</name>
</gene>
<evidence type="ECO:0000256" key="2">
    <source>
        <dbReference type="SAM" id="SignalP"/>
    </source>
</evidence>
<comment type="subcellular location">
    <subcellularLocation>
        <location evidence="1">Cell envelope</location>
    </subcellularLocation>
</comment>
<dbReference type="GO" id="GO:0016829">
    <property type="term" value="F:lyase activity"/>
    <property type="evidence" value="ECO:0007669"/>
    <property type="project" value="InterPro"/>
</dbReference>
<accession>A0A1G9JPU1</accession>
<dbReference type="InterPro" id="IPR008929">
    <property type="entry name" value="Chondroitin_lyas"/>
</dbReference>
<protein>
    <submittedName>
        <fullName evidence="5">Heparinase II/III-like protein</fullName>
    </submittedName>
</protein>